<feature type="transmembrane region" description="Helical" evidence="1">
    <location>
        <begin position="6"/>
        <end position="27"/>
    </location>
</feature>
<keyword evidence="1" id="KW-0812">Transmembrane</keyword>
<dbReference type="Gramene" id="mRNA:HanXRQr2_Chr11g0478111">
    <property type="protein sequence ID" value="mRNA:HanXRQr2_Chr11g0478111"/>
    <property type="gene ID" value="HanXRQr2_Chr11g0478111"/>
</dbReference>
<keyword evidence="1" id="KW-1133">Transmembrane helix</keyword>
<evidence type="ECO:0000256" key="1">
    <source>
        <dbReference type="SAM" id="Phobius"/>
    </source>
</evidence>
<organism evidence="2 3">
    <name type="scientific">Helianthus annuus</name>
    <name type="common">Common sunflower</name>
    <dbReference type="NCBI Taxonomy" id="4232"/>
    <lineage>
        <taxon>Eukaryota</taxon>
        <taxon>Viridiplantae</taxon>
        <taxon>Streptophyta</taxon>
        <taxon>Embryophyta</taxon>
        <taxon>Tracheophyta</taxon>
        <taxon>Spermatophyta</taxon>
        <taxon>Magnoliopsida</taxon>
        <taxon>eudicotyledons</taxon>
        <taxon>Gunneridae</taxon>
        <taxon>Pentapetalae</taxon>
        <taxon>asterids</taxon>
        <taxon>campanulids</taxon>
        <taxon>Asterales</taxon>
        <taxon>Asteraceae</taxon>
        <taxon>Asteroideae</taxon>
        <taxon>Heliantheae alliance</taxon>
        <taxon>Heliantheae</taxon>
        <taxon>Helianthus</taxon>
    </lineage>
</organism>
<proteinExistence type="predicted"/>
<dbReference type="AlphaFoldDB" id="A0A9K3HM28"/>
<evidence type="ECO:0000313" key="3">
    <source>
        <dbReference type="Proteomes" id="UP000215914"/>
    </source>
</evidence>
<accession>A0A9K3HM28</accession>
<comment type="caution">
    <text evidence="2">The sequence shown here is derived from an EMBL/GenBank/DDBJ whole genome shotgun (WGS) entry which is preliminary data.</text>
</comment>
<keyword evidence="1" id="KW-0472">Membrane</keyword>
<sequence length="50" mass="5407">MTGMSNSLTGFSSALSAVTGMICIVFLHAQTELNQHGFVTFIVNYKVARI</sequence>
<gene>
    <name evidence="2" type="ORF">HanXRQr2_Chr11g0478111</name>
</gene>
<name>A0A9K3HM28_HELAN</name>
<reference evidence="2" key="1">
    <citation type="journal article" date="2017" name="Nature">
        <title>The sunflower genome provides insights into oil metabolism, flowering and Asterid evolution.</title>
        <authorList>
            <person name="Badouin H."/>
            <person name="Gouzy J."/>
            <person name="Grassa C.J."/>
            <person name="Murat F."/>
            <person name="Staton S.E."/>
            <person name="Cottret L."/>
            <person name="Lelandais-Briere C."/>
            <person name="Owens G.L."/>
            <person name="Carrere S."/>
            <person name="Mayjonade B."/>
            <person name="Legrand L."/>
            <person name="Gill N."/>
            <person name="Kane N.C."/>
            <person name="Bowers J.E."/>
            <person name="Hubner S."/>
            <person name="Bellec A."/>
            <person name="Berard A."/>
            <person name="Berges H."/>
            <person name="Blanchet N."/>
            <person name="Boniface M.C."/>
            <person name="Brunel D."/>
            <person name="Catrice O."/>
            <person name="Chaidir N."/>
            <person name="Claudel C."/>
            <person name="Donnadieu C."/>
            <person name="Faraut T."/>
            <person name="Fievet G."/>
            <person name="Helmstetter N."/>
            <person name="King M."/>
            <person name="Knapp S.J."/>
            <person name="Lai Z."/>
            <person name="Le Paslier M.C."/>
            <person name="Lippi Y."/>
            <person name="Lorenzon L."/>
            <person name="Mandel J.R."/>
            <person name="Marage G."/>
            <person name="Marchand G."/>
            <person name="Marquand E."/>
            <person name="Bret-Mestries E."/>
            <person name="Morien E."/>
            <person name="Nambeesan S."/>
            <person name="Nguyen T."/>
            <person name="Pegot-Espagnet P."/>
            <person name="Pouilly N."/>
            <person name="Raftis F."/>
            <person name="Sallet E."/>
            <person name="Schiex T."/>
            <person name="Thomas J."/>
            <person name="Vandecasteele C."/>
            <person name="Vares D."/>
            <person name="Vear F."/>
            <person name="Vautrin S."/>
            <person name="Crespi M."/>
            <person name="Mangin B."/>
            <person name="Burke J.M."/>
            <person name="Salse J."/>
            <person name="Munos S."/>
            <person name="Vincourt P."/>
            <person name="Rieseberg L.H."/>
            <person name="Langlade N.B."/>
        </authorList>
    </citation>
    <scope>NUCLEOTIDE SEQUENCE</scope>
    <source>
        <tissue evidence="2">Leaves</tissue>
    </source>
</reference>
<dbReference type="Proteomes" id="UP000215914">
    <property type="component" value="Unassembled WGS sequence"/>
</dbReference>
<reference evidence="2" key="2">
    <citation type="submission" date="2020-06" db="EMBL/GenBank/DDBJ databases">
        <title>Helianthus annuus Genome sequencing and assembly Release 2.</title>
        <authorList>
            <person name="Gouzy J."/>
            <person name="Langlade N."/>
            <person name="Munos S."/>
        </authorList>
    </citation>
    <scope>NUCLEOTIDE SEQUENCE</scope>
    <source>
        <tissue evidence="2">Leaves</tissue>
    </source>
</reference>
<dbReference type="EMBL" id="MNCJ02000326">
    <property type="protein sequence ID" value="KAF5780978.1"/>
    <property type="molecule type" value="Genomic_DNA"/>
</dbReference>
<evidence type="ECO:0000313" key="2">
    <source>
        <dbReference type="EMBL" id="KAF5780978.1"/>
    </source>
</evidence>
<protein>
    <submittedName>
        <fullName evidence="2">Uncharacterized protein</fullName>
    </submittedName>
</protein>
<keyword evidence="3" id="KW-1185">Reference proteome</keyword>